<dbReference type="Gene3D" id="1.20.120.1220">
    <property type="match status" value="1"/>
</dbReference>
<keyword evidence="2" id="KW-1003">Cell membrane</keyword>
<evidence type="ECO:0000259" key="7">
    <source>
        <dbReference type="Pfam" id="PF01478"/>
    </source>
</evidence>
<dbReference type="eggNOG" id="ENOG5032JSP">
    <property type="taxonomic scope" value="Bacteria"/>
</dbReference>
<dbReference type="InterPro" id="IPR000045">
    <property type="entry name" value="Prepilin_IV_endopep_pep"/>
</dbReference>
<reference evidence="8" key="1">
    <citation type="journal article" date="2013" name="Genome Announc.">
        <title>Draft Genome Sequence of Loktanella cinnabarina LL-001T, Isolated from Deep-Sea Floor Sediment.</title>
        <authorList>
            <person name="Nishi S."/>
            <person name="Tsubouchi T."/>
            <person name="Takaki Y."/>
            <person name="Koyanagi R."/>
            <person name="Satoh N."/>
            <person name="Maruyama T."/>
            <person name="Hatada Y."/>
        </authorList>
    </citation>
    <scope>NUCLEOTIDE SEQUENCE [LARGE SCALE GENOMIC DNA]</scope>
    <source>
        <strain evidence="8">LL-001</strain>
    </source>
</reference>
<protein>
    <submittedName>
        <fullName evidence="8">Type IV prepilin peptidase TadV/CpaA</fullName>
    </submittedName>
</protein>
<dbReference type="RefSeq" id="WP_021693399.1">
    <property type="nucleotide sequence ID" value="NZ_BATB01000012.1"/>
</dbReference>
<accession>U2Z1R5</accession>
<keyword evidence="3 6" id="KW-0812">Transmembrane</keyword>
<keyword evidence="4 6" id="KW-1133">Transmembrane helix</keyword>
<dbReference type="AlphaFoldDB" id="U2Z1R5"/>
<dbReference type="STRING" id="1337093.MBELCI_1347"/>
<evidence type="ECO:0000256" key="5">
    <source>
        <dbReference type="ARBA" id="ARBA00023136"/>
    </source>
</evidence>
<evidence type="ECO:0000256" key="2">
    <source>
        <dbReference type="ARBA" id="ARBA00022475"/>
    </source>
</evidence>
<evidence type="ECO:0000256" key="3">
    <source>
        <dbReference type="ARBA" id="ARBA00022692"/>
    </source>
</evidence>
<dbReference type="OrthoDB" id="7866360at2"/>
<keyword evidence="9" id="KW-1185">Reference proteome</keyword>
<dbReference type="PANTHER" id="PTHR36506">
    <property type="entry name" value="PREFLAGELLIN PEPTIDASE"/>
    <property type="match status" value="1"/>
</dbReference>
<proteinExistence type="predicted"/>
<dbReference type="GO" id="GO:0005886">
    <property type="term" value="C:plasma membrane"/>
    <property type="evidence" value="ECO:0007669"/>
    <property type="project" value="UniProtKB-SubCell"/>
</dbReference>
<feature type="domain" description="Prepilin type IV endopeptidase peptidase" evidence="7">
    <location>
        <begin position="8"/>
        <end position="102"/>
    </location>
</feature>
<dbReference type="PANTHER" id="PTHR36506:SF1">
    <property type="entry name" value="PREFLAGELLIN PEPTIDASE"/>
    <property type="match status" value="1"/>
</dbReference>
<evidence type="ECO:0000256" key="6">
    <source>
        <dbReference type="SAM" id="Phobius"/>
    </source>
</evidence>
<sequence length="151" mass="15516">MDDLPLILAAPLMAVMLWTDLRHMRISNRLVGAVAALGIGCAFAGLMPDLGARLIAGGVVFAIGIALFTLGMMGGGDVKMLAVLVPLVPPQELPAFTMLLAATMLSGALLLAGVRRAVGGPDSAWVSLRMRGRYPLGVSIAAAAMILPLGI</sequence>
<evidence type="ECO:0000313" key="9">
    <source>
        <dbReference type="Proteomes" id="UP000016566"/>
    </source>
</evidence>
<gene>
    <name evidence="8" type="ORF">MBELCI_1347</name>
</gene>
<organism evidence="8 9">
    <name type="scientific">Limimaricola cinnabarinus LL-001</name>
    <dbReference type="NCBI Taxonomy" id="1337093"/>
    <lineage>
        <taxon>Bacteria</taxon>
        <taxon>Pseudomonadati</taxon>
        <taxon>Pseudomonadota</taxon>
        <taxon>Alphaproteobacteria</taxon>
        <taxon>Rhodobacterales</taxon>
        <taxon>Paracoccaceae</taxon>
        <taxon>Limimaricola</taxon>
    </lineage>
</organism>
<feature type="transmembrane region" description="Helical" evidence="6">
    <location>
        <begin position="134"/>
        <end position="150"/>
    </location>
</feature>
<comment type="subcellular location">
    <subcellularLocation>
        <location evidence="1">Cell membrane</location>
        <topology evidence="1">Multi-pass membrane protein</topology>
    </subcellularLocation>
</comment>
<feature type="transmembrane region" description="Helical" evidence="6">
    <location>
        <begin position="93"/>
        <end position="114"/>
    </location>
</feature>
<evidence type="ECO:0000256" key="1">
    <source>
        <dbReference type="ARBA" id="ARBA00004651"/>
    </source>
</evidence>
<dbReference type="Proteomes" id="UP000016566">
    <property type="component" value="Unassembled WGS sequence"/>
</dbReference>
<comment type="caution">
    <text evidence="8">The sequence shown here is derived from an EMBL/GenBank/DDBJ whole genome shotgun (WGS) entry which is preliminary data.</text>
</comment>
<feature type="transmembrane region" description="Helical" evidence="6">
    <location>
        <begin position="54"/>
        <end position="73"/>
    </location>
</feature>
<dbReference type="Pfam" id="PF01478">
    <property type="entry name" value="Peptidase_A24"/>
    <property type="match status" value="1"/>
</dbReference>
<dbReference type="InterPro" id="IPR052218">
    <property type="entry name" value="Preflagellin_Peptidase"/>
</dbReference>
<evidence type="ECO:0000313" key="8">
    <source>
        <dbReference type="EMBL" id="GAD55295.1"/>
    </source>
</evidence>
<keyword evidence="5 6" id="KW-0472">Membrane</keyword>
<dbReference type="EMBL" id="BATB01000012">
    <property type="protein sequence ID" value="GAD55295.1"/>
    <property type="molecule type" value="Genomic_DNA"/>
</dbReference>
<feature type="transmembrane region" description="Helical" evidence="6">
    <location>
        <begin position="26"/>
        <end position="47"/>
    </location>
</feature>
<dbReference type="GO" id="GO:0004190">
    <property type="term" value="F:aspartic-type endopeptidase activity"/>
    <property type="evidence" value="ECO:0007669"/>
    <property type="project" value="InterPro"/>
</dbReference>
<name>U2Z1R5_9RHOB</name>
<evidence type="ECO:0000256" key="4">
    <source>
        <dbReference type="ARBA" id="ARBA00022989"/>
    </source>
</evidence>